<dbReference type="RefSeq" id="WP_285661516.1">
    <property type="nucleotide sequence ID" value="NZ_BSTX01000001.1"/>
</dbReference>
<keyword evidence="3" id="KW-1185">Reference proteome</keyword>
<proteinExistence type="predicted"/>
<dbReference type="PANTHER" id="PTHR43364:SF6">
    <property type="entry name" value="OXIDOREDUCTASE-RELATED"/>
    <property type="match status" value="1"/>
</dbReference>
<sequence length="307" mass="33985">MTYELALGSCGWGTVVDEDRVFRLLDRFFELGGRIIDTADNYSFWDEGATGREAEEVIGRWLASRKPADAVVATKLGAQPTGPKEDWPGNWEGLSAETVHGALDGSLERLGVDRVAALYAHIDDRTVPLAETLEALHEEVVAGRVERLGLSNYATWRIERARAIIEANGWTPVEWLQHRHSLVRRATRGDLWEARFNDAGPELIDYLREHEGLTLFAYSSMVFGAYAGRELPEAYRDSVTERRLALVGEAAEKLGATPSQVVLAWLMGGPVKTVPILGTTRLETLEENMAARELSLPDEVRATLDAA</sequence>
<dbReference type="SUPFAM" id="SSF51430">
    <property type="entry name" value="NAD(P)-linked oxidoreductase"/>
    <property type="match status" value="1"/>
</dbReference>
<dbReference type="PANTHER" id="PTHR43364">
    <property type="entry name" value="NADH-SPECIFIC METHYLGLYOXAL REDUCTASE-RELATED"/>
    <property type="match status" value="1"/>
</dbReference>
<dbReference type="GO" id="GO:0016491">
    <property type="term" value="F:oxidoreductase activity"/>
    <property type="evidence" value="ECO:0007669"/>
    <property type="project" value="InterPro"/>
</dbReference>
<protein>
    <submittedName>
        <fullName evidence="2">Oxidoreductase</fullName>
    </submittedName>
</protein>
<dbReference type="InterPro" id="IPR018170">
    <property type="entry name" value="Aldo/ket_reductase_CS"/>
</dbReference>
<dbReference type="PROSITE" id="PS00062">
    <property type="entry name" value="ALDOKETO_REDUCTASE_2"/>
    <property type="match status" value="1"/>
</dbReference>
<dbReference type="Gene3D" id="3.20.20.100">
    <property type="entry name" value="NADP-dependent oxidoreductase domain"/>
    <property type="match status" value="1"/>
</dbReference>
<evidence type="ECO:0000313" key="3">
    <source>
        <dbReference type="Proteomes" id="UP001165079"/>
    </source>
</evidence>
<name>A0A9W6SIT2_9ACTN</name>
<dbReference type="InterPro" id="IPR036812">
    <property type="entry name" value="NAD(P)_OxRdtase_dom_sf"/>
</dbReference>
<evidence type="ECO:0000313" key="2">
    <source>
        <dbReference type="EMBL" id="GLZ76336.1"/>
    </source>
</evidence>
<organism evidence="2 3">
    <name type="scientific">Actinorhabdospora filicis</name>
    <dbReference type="NCBI Taxonomy" id="1785913"/>
    <lineage>
        <taxon>Bacteria</taxon>
        <taxon>Bacillati</taxon>
        <taxon>Actinomycetota</taxon>
        <taxon>Actinomycetes</taxon>
        <taxon>Micromonosporales</taxon>
        <taxon>Micromonosporaceae</taxon>
        <taxon>Actinorhabdospora</taxon>
    </lineage>
</organism>
<dbReference type="Proteomes" id="UP001165079">
    <property type="component" value="Unassembled WGS sequence"/>
</dbReference>
<evidence type="ECO:0000259" key="1">
    <source>
        <dbReference type="Pfam" id="PF00248"/>
    </source>
</evidence>
<dbReference type="AlphaFoldDB" id="A0A9W6SIT2"/>
<dbReference type="Pfam" id="PF00248">
    <property type="entry name" value="Aldo_ket_red"/>
    <property type="match status" value="1"/>
</dbReference>
<dbReference type="InterPro" id="IPR023210">
    <property type="entry name" value="NADP_OxRdtase_dom"/>
</dbReference>
<dbReference type="EMBL" id="BSTX01000001">
    <property type="protein sequence ID" value="GLZ76336.1"/>
    <property type="molecule type" value="Genomic_DNA"/>
</dbReference>
<gene>
    <name evidence="2" type="ORF">Afil01_11430</name>
</gene>
<accession>A0A9W6SIT2</accession>
<comment type="caution">
    <text evidence="2">The sequence shown here is derived from an EMBL/GenBank/DDBJ whole genome shotgun (WGS) entry which is preliminary data.</text>
</comment>
<reference evidence="2" key="1">
    <citation type="submission" date="2023-03" db="EMBL/GenBank/DDBJ databases">
        <title>Actinorhabdospora filicis NBRC 111898.</title>
        <authorList>
            <person name="Ichikawa N."/>
            <person name="Sato H."/>
            <person name="Tonouchi N."/>
        </authorList>
    </citation>
    <scope>NUCLEOTIDE SEQUENCE</scope>
    <source>
        <strain evidence="2">NBRC 111898</strain>
    </source>
</reference>
<feature type="domain" description="NADP-dependent oxidoreductase" evidence="1">
    <location>
        <begin position="5"/>
        <end position="306"/>
    </location>
</feature>
<dbReference type="InterPro" id="IPR050523">
    <property type="entry name" value="AKR_Detox_Biosynth"/>
</dbReference>
<dbReference type="GO" id="GO:0005829">
    <property type="term" value="C:cytosol"/>
    <property type="evidence" value="ECO:0007669"/>
    <property type="project" value="TreeGrafter"/>
</dbReference>